<name>A0A0F9C943_9ZZZZ</name>
<proteinExistence type="predicted"/>
<accession>A0A0F9C943</accession>
<dbReference type="EMBL" id="LAZR01045428">
    <property type="protein sequence ID" value="KKK98894.1"/>
    <property type="molecule type" value="Genomic_DNA"/>
</dbReference>
<reference evidence="1" key="1">
    <citation type="journal article" date="2015" name="Nature">
        <title>Complex archaea that bridge the gap between prokaryotes and eukaryotes.</title>
        <authorList>
            <person name="Spang A."/>
            <person name="Saw J.H."/>
            <person name="Jorgensen S.L."/>
            <person name="Zaremba-Niedzwiedzka K."/>
            <person name="Martijn J."/>
            <person name="Lind A.E."/>
            <person name="van Eijk R."/>
            <person name="Schleper C."/>
            <person name="Guy L."/>
            <person name="Ettema T.J."/>
        </authorList>
    </citation>
    <scope>NUCLEOTIDE SEQUENCE</scope>
</reference>
<sequence>MVTIQVETQRVQNMVSGINRNLPRAITRGINKFTERLAKEIRKEAKLRGHVNTGFLSSPRGTFARKKKEVWEIKMPAYITHLEKGTRPHFIPRKFITELWARKHNMSFDTFKFIVANRGTKPHPFTQFVINREVRRLKKTVEKEMNKTINSKGRR</sequence>
<comment type="caution">
    <text evidence="1">The sequence shown here is derived from an EMBL/GenBank/DDBJ whole genome shotgun (WGS) entry which is preliminary data.</text>
</comment>
<evidence type="ECO:0008006" key="2">
    <source>
        <dbReference type="Google" id="ProtNLM"/>
    </source>
</evidence>
<evidence type="ECO:0000313" key="1">
    <source>
        <dbReference type="EMBL" id="KKK98894.1"/>
    </source>
</evidence>
<gene>
    <name evidence="1" type="ORF">LCGC14_2638180</name>
</gene>
<dbReference type="AlphaFoldDB" id="A0A0F9C943"/>
<protein>
    <recommendedName>
        <fullName evidence="2">HK97 gp10 family phage protein</fullName>
    </recommendedName>
</protein>
<organism evidence="1">
    <name type="scientific">marine sediment metagenome</name>
    <dbReference type="NCBI Taxonomy" id="412755"/>
    <lineage>
        <taxon>unclassified sequences</taxon>
        <taxon>metagenomes</taxon>
        <taxon>ecological metagenomes</taxon>
    </lineage>
</organism>